<protein>
    <submittedName>
        <fullName evidence="2">Class I SAM-dependent methyltransferase</fullName>
    </submittedName>
</protein>
<organism evidence="2 3">
    <name type="scientific">Sphaerisporangium flaviroseum</name>
    <dbReference type="NCBI Taxonomy" id="509199"/>
    <lineage>
        <taxon>Bacteria</taxon>
        <taxon>Bacillati</taxon>
        <taxon>Actinomycetota</taxon>
        <taxon>Actinomycetes</taxon>
        <taxon>Streptosporangiales</taxon>
        <taxon>Streptosporangiaceae</taxon>
        <taxon>Sphaerisporangium</taxon>
    </lineage>
</organism>
<gene>
    <name evidence="2" type="ORF">GCM10022226_29980</name>
</gene>
<evidence type="ECO:0000259" key="1">
    <source>
        <dbReference type="Pfam" id="PF13649"/>
    </source>
</evidence>
<dbReference type="PANTHER" id="PTHR43464">
    <property type="entry name" value="METHYLTRANSFERASE"/>
    <property type="match status" value="1"/>
</dbReference>
<dbReference type="GO" id="GO:0008168">
    <property type="term" value="F:methyltransferase activity"/>
    <property type="evidence" value="ECO:0007669"/>
    <property type="project" value="UniProtKB-KW"/>
</dbReference>
<accession>A0ABP7I190</accession>
<dbReference type="Gene3D" id="3.40.50.150">
    <property type="entry name" value="Vaccinia Virus protein VP39"/>
    <property type="match status" value="1"/>
</dbReference>
<keyword evidence="2" id="KW-0489">Methyltransferase</keyword>
<sequence length="220" mass="24178">MDRMATGGSRAAHRAAQAEAFDRIGERYDEAFPYKGGQIASAEWILRKLRPGARVLDVGCGTGLPTARQFLDAGCKVTGIDISPVMLALAEKNVPEADLRRLDVVDLDATLGRFDAIVAYFSLSMLRRDEIMVTLLTLHELLLPGGLLALGMVEIDVDNAPVHILGTPIRMTGYARCALRAVVQEAGFSVREQMDLAYVPASEREPLEMQLFLNCRRNTF</sequence>
<feature type="domain" description="Methyltransferase" evidence="1">
    <location>
        <begin position="55"/>
        <end position="146"/>
    </location>
</feature>
<dbReference type="CDD" id="cd02440">
    <property type="entry name" value="AdoMet_MTases"/>
    <property type="match status" value="1"/>
</dbReference>
<dbReference type="Pfam" id="PF13649">
    <property type="entry name" value="Methyltransf_25"/>
    <property type="match status" value="1"/>
</dbReference>
<evidence type="ECO:0000313" key="2">
    <source>
        <dbReference type="EMBL" id="GAA3807906.1"/>
    </source>
</evidence>
<evidence type="ECO:0000313" key="3">
    <source>
        <dbReference type="Proteomes" id="UP001500888"/>
    </source>
</evidence>
<reference evidence="3" key="1">
    <citation type="journal article" date="2019" name="Int. J. Syst. Evol. Microbiol.">
        <title>The Global Catalogue of Microorganisms (GCM) 10K type strain sequencing project: providing services to taxonomists for standard genome sequencing and annotation.</title>
        <authorList>
            <consortium name="The Broad Institute Genomics Platform"/>
            <consortium name="The Broad Institute Genome Sequencing Center for Infectious Disease"/>
            <person name="Wu L."/>
            <person name="Ma J."/>
        </authorList>
    </citation>
    <scope>NUCLEOTIDE SEQUENCE [LARGE SCALE GENOMIC DNA]</scope>
    <source>
        <strain evidence="3">JCM 16908</strain>
    </source>
</reference>
<dbReference type="Proteomes" id="UP001500888">
    <property type="component" value="Unassembled WGS sequence"/>
</dbReference>
<keyword evidence="2" id="KW-0808">Transferase</keyword>
<dbReference type="InterPro" id="IPR029063">
    <property type="entry name" value="SAM-dependent_MTases_sf"/>
</dbReference>
<proteinExistence type="predicted"/>
<dbReference type="EMBL" id="BAAAZR010000006">
    <property type="protein sequence ID" value="GAA3807906.1"/>
    <property type="molecule type" value="Genomic_DNA"/>
</dbReference>
<comment type="caution">
    <text evidence="2">The sequence shown here is derived from an EMBL/GenBank/DDBJ whole genome shotgun (WGS) entry which is preliminary data.</text>
</comment>
<dbReference type="PANTHER" id="PTHR43464:SF89">
    <property type="entry name" value="METHYLTRANSFERASE"/>
    <property type="match status" value="1"/>
</dbReference>
<dbReference type="InterPro" id="IPR041698">
    <property type="entry name" value="Methyltransf_25"/>
</dbReference>
<dbReference type="SUPFAM" id="SSF53335">
    <property type="entry name" value="S-adenosyl-L-methionine-dependent methyltransferases"/>
    <property type="match status" value="1"/>
</dbReference>
<name>A0ABP7I190_9ACTN</name>
<keyword evidence="3" id="KW-1185">Reference proteome</keyword>
<dbReference type="GO" id="GO:0032259">
    <property type="term" value="P:methylation"/>
    <property type="evidence" value="ECO:0007669"/>
    <property type="project" value="UniProtKB-KW"/>
</dbReference>